<dbReference type="InterPro" id="IPR011010">
    <property type="entry name" value="DNA_brk_join_enz"/>
</dbReference>
<dbReference type="EMBL" id="DS267811">
    <property type="protein sequence ID" value="EDN58089.1"/>
    <property type="molecule type" value="Genomic_DNA"/>
</dbReference>
<evidence type="ECO:0000313" key="6">
    <source>
        <dbReference type="EMBL" id="EDN58089.1"/>
    </source>
</evidence>
<feature type="domain" description="Tyr recombinase" evidence="5">
    <location>
        <begin position="262"/>
        <end position="443"/>
    </location>
</feature>
<dbReference type="Proteomes" id="UP000242664">
    <property type="component" value="Unassembled WGS sequence"/>
</dbReference>
<gene>
    <name evidence="6" type="ORF">VEx25_B0149</name>
</gene>
<keyword evidence="4" id="KW-0233">DNA recombination</keyword>
<dbReference type="Pfam" id="PF13356">
    <property type="entry name" value="Arm-DNA-bind_3"/>
    <property type="match status" value="1"/>
</dbReference>
<dbReference type="Pfam" id="PF00589">
    <property type="entry name" value="Phage_integrase"/>
    <property type="match status" value="1"/>
</dbReference>
<proteinExistence type="inferred from homology"/>
<evidence type="ECO:0000256" key="4">
    <source>
        <dbReference type="ARBA" id="ARBA00023172"/>
    </source>
</evidence>
<dbReference type="PANTHER" id="PTHR30629">
    <property type="entry name" value="PROPHAGE INTEGRASE"/>
    <property type="match status" value="1"/>
</dbReference>
<dbReference type="Pfam" id="PF22022">
    <property type="entry name" value="Phage_int_M"/>
    <property type="match status" value="1"/>
</dbReference>
<dbReference type="Gene3D" id="1.10.443.10">
    <property type="entry name" value="Intergrase catalytic core"/>
    <property type="match status" value="1"/>
</dbReference>
<evidence type="ECO:0000256" key="3">
    <source>
        <dbReference type="ARBA" id="ARBA00023125"/>
    </source>
</evidence>
<evidence type="ECO:0000256" key="1">
    <source>
        <dbReference type="ARBA" id="ARBA00008857"/>
    </source>
</evidence>
<dbReference type="CDD" id="cd00801">
    <property type="entry name" value="INT_P4_C"/>
    <property type="match status" value="1"/>
</dbReference>
<name>A0ABM9WXE9_VIBAE</name>
<protein>
    <submittedName>
        <fullName evidence="6">Site-specific recombinase, phage integrase family protein</fullName>
    </submittedName>
</protein>
<keyword evidence="7" id="KW-1185">Reference proteome</keyword>
<evidence type="ECO:0000256" key="2">
    <source>
        <dbReference type="ARBA" id="ARBA00022908"/>
    </source>
</evidence>
<dbReference type="InterPro" id="IPR002104">
    <property type="entry name" value="Integrase_catalytic"/>
</dbReference>
<dbReference type="PROSITE" id="PS51898">
    <property type="entry name" value="TYR_RECOMBINASE"/>
    <property type="match status" value="1"/>
</dbReference>
<dbReference type="Gene3D" id="1.10.150.130">
    <property type="match status" value="1"/>
</dbReference>
<dbReference type="InterPro" id="IPR053876">
    <property type="entry name" value="Phage_int_M"/>
</dbReference>
<sequence>MRTPKSIDKLKGNKQINKQEDSSMAINKLTNTQIKNAAKSDKEYSLSDGGNLYLRIRKNGSKNWLFIYTDFSTKKRKKMGLGSYPNMTLDEVRKVAKELRKQMTKGIDPKLFREKQKLDRLVESQLTFKAIAEKMLLKEEIQETTNREKLIVEERERARIKGTVFGQDEIDRITNKVRSSHRKRLFLKRNLYPKLGNLPLTYITAAGVISVIEPMQAKGQLENVKRACCIANQVMKFAVNSNIIKSNCLADIKDNFAKSKVTHMLKVPPNELGEVMAIMSNNQMKPVTRCAFEMQMHTMARADELAAMRWCDINVKNKLWTIPAFYTKGKREHLVPLNDYTLGILEFIRPISGEHIHVFPSDKPNTKFPHISPYAVNSSLNLTSLKGRLVSHGFRGIASTYLNEHKQFREDAIEMCLAHLDKNTTRASYNSALYLDERYEILQFWSDYIVESTGNYYSIAGQYQAENKQSA</sequence>
<keyword evidence="2" id="KW-0229">DNA integration</keyword>
<dbReference type="PANTHER" id="PTHR30629:SF6">
    <property type="entry name" value="PROPHAGE INTEGRASE INTA-RELATED"/>
    <property type="match status" value="1"/>
</dbReference>
<dbReference type="InterPro" id="IPR025166">
    <property type="entry name" value="Integrase_DNA_bind_dom"/>
</dbReference>
<dbReference type="InterPro" id="IPR038488">
    <property type="entry name" value="Integrase_DNA-bd_sf"/>
</dbReference>
<evidence type="ECO:0000313" key="7">
    <source>
        <dbReference type="Proteomes" id="UP000242664"/>
    </source>
</evidence>
<dbReference type="Gene3D" id="3.30.160.390">
    <property type="entry name" value="Integrase, DNA-binding domain"/>
    <property type="match status" value="1"/>
</dbReference>
<dbReference type="InterPro" id="IPR050808">
    <property type="entry name" value="Phage_Integrase"/>
</dbReference>
<dbReference type="SUPFAM" id="SSF56349">
    <property type="entry name" value="DNA breaking-rejoining enzymes"/>
    <property type="match status" value="1"/>
</dbReference>
<keyword evidence="3" id="KW-0238">DNA-binding</keyword>
<evidence type="ECO:0000259" key="5">
    <source>
        <dbReference type="PROSITE" id="PS51898"/>
    </source>
</evidence>
<dbReference type="InterPro" id="IPR013762">
    <property type="entry name" value="Integrase-like_cat_sf"/>
</dbReference>
<comment type="similarity">
    <text evidence="1">Belongs to the 'phage' integrase family.</text>
</comment>
<organism evidence="6 7">
    <name type="scientific">Vibrio antiquarius (strain Ex25)</name>
    <dbReference type="NCBI Taxonomy" id="150340"/>
    <lineage>
        <taxon>Bacteria</taxon>
        <taxon>Pseudomonadati</taxon>
        <taxon>Pseudomonadota</taxon>
        <taxon>Gammaproteobacteria</taxon>
        <taxon>Vibrionales</taxon>
        <taxon>Vibrionaceae</taxon>
        <taxon>Vibrio</taxon>
        <taxon>Vibrio diabolicus subgroup</taxon>
    </lineage>
</organism>
<dbReference type="InterPro" id="IPR010998">
    <property type="entry name" value="Integrase_recombinase_N"/>
</dbReference>
<reference evidence="7" key="1">
    <citation type="submission" date="2006-10" db="EMBL/GenBank/DDBJ databases">
        <authorList>
            <person name="Heidelberg J."/>
            <person name="Sebastian Y."/>
        </authorList>
    </citation>
    <scope>NUCLEOTIDE SEQUENCE [LARGE SCALE GENOMIC DNA]</scope>
    <source>
        <strain evidence="7">EX25</strain>
    </source>
</reference>
<accession>A0ABM9WXE9</accession>